<evidence type="ECO:0008006" key="4">
    <source>
        <dbReference type="Google" id="ProtNLM"/>
    </source>
</evidence>
<protein>
    <recommendedName>
        <fullName evidence="4">Methyl-accepting chemotaxis protein</fullName>
    </recommendedName>
</protein>
<keyword evidence="1" id="KW-0812">Transmembrane</keyword>
<feature type="transmembrane region" description="Helical" evidence="1">
    <location>
        <begin position="12"/>
        <end position="33"/>
    </location>
</feature>
<organism evidence="2 3">
    <name type="scientific">Paracoccus fistulariae</name>
    <dbReference type="NCBI Taxonomy" id="658446"/>
    <lineage>
        <taxon>Bacteria</taxon>
        <taxon>Pseudomonadati</taxon>
        <taxon>Pseudomonadota</taxon>
        <taxon>Alphaproteobacteria</taxon>
        <taxon>Rhodobacterales</taxon>
        <taxon>Paracoccaceae</taxon>
        <taxon>Paracoccus</taxon>
    </lineage>
</organism>
<dbReference type="Proteomes" id="UP001219349">
    <property type="component" value="Chromosome"/>
</dbReference>
<keyword evidence="3" id="KW-1185">Reference proteome</keyword>
<dbReference type="EMBL" id="CP067136">
    <property type="protein sequence ID" value="WCR05945.1"/>
    <property type="molecule type" value="Genomic_DNA"/>
</dbReference>
<name>A0ABY7SG00_9RHOB</name>
<reference evidence="2 3" key="1">
    <citation type="submission" date="2021-01" db="EMBL/GenBank/DDBJ databases">
        <title>Biogeographic distribution of Paracoccus.</title>
        <authorList>
            <person name="Hollensteiner J."/>
            <person name="Leineberger J."/>
            <person name="Brinkhoff T."/>
            <person name="Daniel R."/>
        </authorList>
    </citation>
    <scope>NUCLEOTIDE SEQUENCE [LARGE SCALE GENOMIC DNA]</scope>
    <source>
        <strain evidence="2 3">KCTC 22803</strain>
    </source>
</reference>
<dbReference type="RefSeq" id="WP_271885059.1">
    <property type="nucleotide sequence ID" value="NZ_CP067136.1"/>
</dbReference>
<proteinExistence type="predicted"/>
<keyword evidence="1" id="KW-1133">Transmembrane helix</keyword>
<evidence type="ECO:0000256" key="1">
    <source>
        <dbReference type="SAM" id="Phobius"/>
    </source>
</evidence>
<keyword evidence="1" id="KW-0472">Membrane</keyword>
<accession>A0ABY7SG00</accession>
<sequence length="150" mass="15892">MRERSLGKTLKNLVLALLNATLILLAVCLWLGLRIASEVRAVSDNLHVNLTQLQPLQNGVTSVTSEIAGLRADLAAISERDVIAPETVAKLRDKAGQLDTRLTNLSQMADQLVADPGILAERAASAAITSLGNEAQELLGCRRSADAPSS</sequence>
<evidence type="ECO:0000313" key="3">
    <source>
        <dbReference type="Proteomes" id="UP001219349"/>
    </source>
</evidence>
<gene>
    <name evidence="2" type="ORF">JHX87_10465</name>
</gene>
<evidence type="ECO:0000313" key="2">
    <source>
        <dbReference type="EMBL" id="WCR05945.1"/>
    </source>
</evidence>